<dbReference type="FunFam" id="2.60.40.150:FF:000059">
    <property type="entry name" value="Axin interactor, dorsalization-associated protein"/>
    <property type="match status" value="1"/>
</dbReference>
<dbReference type="Proteomes" id="UP000245119">
    <property type="component" value="Linkage Group LG8"/>
</dbReference>
<proteinExistence type="inferred from homology"/>
<dbReference type="GO" id="GO:0016020">
    <property type="term" value="C:membrane"/>
    <property type="evidence" value="ECO:0007669"/>
    <property type="project" value="TreeGrafter"/>
</dbReference>
<evidence type="ECO:0000313" key="5">
    <source>
        <dbReference type="EMBL" id="PVD25975.1"/>
    </source>
</evidence>
<organism evidence="5 6">
    <name type="scientific">Pomacea canaliculata</name>
    <name type="common">Golden apple snail</name>
    <dbReference type="NCBI Taxonomy" id="400727"/>
    <lineage>
        <taxon>Eukaryota</taxon>
        <taxon>Metazoa</taxon>
        <taxon>Spiralia</taxon>
        <taxon>Lophotrochozoa</taxon>
        <taxon>Mollusca</taxon>
        <taxon>Gastropoda</taxon>
        <taxon>Caenogastropoda</taxon>
        <taxon>Architaenioglossa</taxon>
        <taxon>Ampullarioidea</taxon>
        <taxon>Ampullariidae</taxon>
        <taxon>Pomacea</taxon>
    </lineage>
</organism>
<dbReference type="InterPro" id="IPR036818">
    <property type="entry name" value="AIDA_N_sf"/>
</dbReference>
<dbReference type="AlphaFoldDB" id="A0A2T7NXS3"/>
<accession>A0A2T7NXS3</accession>
<dbReference type="Pfam" id="PF14186">
    <property type="entry name" value="Aida_C2"/>
    <property type="match status" value="1"/>
</dbReference>
<feature type="domain" description="C2 Aida-type" evidence="4">
    <location>
        <begin position="102"/>
        <end position="249"/>
    </location>
</feature>
<gene>
    <name evidence="5" type="ORF">C0Q70_13642</name>
</gene>
<keyword evidence="2" id="KW-0217">Developmental protein</keyword>
<reference evidence="5 6" key="1">
    <citation type="submission" date="2018-04" db="EMBL/GenBank/DDBJ databases">
        <title>The genome of golden apple snail Pomacea canaliculata provides insight into stress tolerance and invasive adaptation.</title>
        <authorList>
            <person name="Liu C."/>
            <person name="Liu B."/>
            <person name="Ren Y."/>
            <person name="Zhang Y."/>
            <person name="Wang H."/>
            <person name="Li S."/>
            <person name="Jiang F."/>
            <person name="Yin L."/>
            <person name="Zhang G."/>
            <person name="Qian W."/>
            <person name="Fan W."/>
        </authorList>
    </citation>
    <scope>NUCLEOTIDE SEQUENCE [LARGE SCALE GENOMIC DNA]</scope>
    <source>
        <strain evidence="5">SZHN2017</strain>
        <tissue evidence="5">Muscle</tissue>
    </source>
</reference>
<dbReference type="PANTHER" id="PTHR28654">
    <property type="entry name" value="AXIN INTERACTOR, DORSALIZATION-ASSOCIATED PROTEIN"/>
    <property type="match status" value="1"/>
</dbReference>
<comment type="function">
    <text evidence="3">Acts as a ventralizing factor during embryogenesis. Inhibits axin-mediated JNK activation by binding axin and disrupting axin homodimerization. This in turn antagonizes a Wnt/beta-catenin-independent dorsalization pathway activated by AXIN/JNK-signaling.</text>
</comment>
<protein>
    <recommendedName>
        <fullName evidence="4">C2 Aida-type domain-containing protein</fullName>
    </recommendedName>
</protein>
<comment type="similarity">
    <text evidence="1">Belongs to the AIDA family.</text>
</comment>
<comment type="caution">
    <text evidence="5">The sequence shown here is derived from an EMBL/GenBank/DDBJ whole genome shotgun (WGS) entry which is preliminary data.</text>
</comment>
<dbReference type="InterPro" id="IPR035892">
    <property type="entry name" value="C2_domain_sf"/>
</dbReference>
<dbReference type="EMBL" id="PZQS01000008">
    <property type="protein sequence ID" value="PVD25975.1"/>
    <property type="molecule type" value="Genomic_DNA"/>
</dbReference>
<dbReference type="PROSITE" id="PS51911">
    <property type="entry name" value="C2_AIDA"/>
    <property type="match status" value="1"/>
</dbReference>
<evidence type="ECO:0000256" key="3">
    <source>
        <dbReference type="ARBA" id="ARBA00059715"/>
    </source>
</evidence>
<evidence type="ECO:0000256" key="1">
    <source>
        <dbReference type="ARBA" id="ARBA00007205"/>
    </source>
</evidence>
<dbReference type="PANTHER" id="PTHR28654:SF1">
    <property type="entry name" value="AXIN INTERACTOR, DORSALIZATION-ASSOCIATED PROTEIN"/>
    <property type="match status" value="1"/>
</dbReference>
<evidence type="ECO:0000259" key="4">
    <source>
        <dbReference type="PROSITE" id="PS51911"/>
    </source>
</evidence>
<dbReference type="InterPro" id="IPR025939">
    <property type="entry name" value="Aida_C"/>
</dbReference>
<dbReference type="SUPFAM" id="SSF109779">
    <property type="entry name" value="Domain from hypothetical 2610208m17rik protein"/>
    <property type="match status" value="1"/>
</dbReference>
<dbReference type="Gene3D" id="2.60.40.150">
    <property type="entry name" value="C2 domain"/>
    <property type="match status" value="1"/>
</dbReference>
<name>A0A2T7NXS3_POMCA</name>
<keyword evidence="6" id="KW-1185">Reference proteome</keyword>
<dbReference type="OrthoDB" id="428576at2759"/>
<sequence length="250" mass="28886">MDENEMTAVVTCWKKTFKTATDFDVWGQRVEAVDMYKRLSKELHQHANSYSRFSDSQRKLLQKIAFCIDSRQRLLLSEKPSQVAGVSLNDLQRLESMNGSLLPRPLPVAGMTLLTVWVEKIGLKDVAQYIDPFLTVSVKDAEGKDMTTSQDTPVASDKDDTCIQFNMDVYIQKALESLPPGYAVFFELKHYKPKKRAVSTRCWSFLEKDEIKEGPVVLELYKKPTDFHRRNISLFTVKPLYLHLRLKLFR</sequence>
<dbReference type="GO" id="GO:0035091">
    <property type="term" value="F:phosphatidylinositol binding"/>
    <property type="evidence" value="ECO:0007669"/>
    <property type="project" value="TreeGrafter"/>
</dbReference>
<evidence type="ECO:0000256" key="2">
    <source>
        <dbReference type="ARBA" id="ARBA00022473"/>
    </source>
</evidence>
<evidence type="ECO:0000313" key="6">
    <source>
        <dbReference type="Proteomes" id="UP000245119"/>
    </source>
</evidence>